<evidence type="ECO:0000313" key="6">
    <source>
        <dbReference type="Proteomes" id="UP000199207"/>
    </source>
</evidence>
<dbReference type="InterPro" id="IPR048254">
    <property type="entry name" value="CDP_ALCOHOL_P_TRANSF_CS"/>
</dbReference>
<dbReference type="GO" id="GO:0008654">
    <property type="term" value="P:phospholipid biosynthetic process"/>
    <property type="evidence" value="ECO:0007669"/>
    <property type="project" value="InterPro"/>
</dbReference>
<dbReference type="GO" id="GO:0016780">
    <property type="term" value="F:phosphotransferase activity, for other substituted phosphate groups"/>
    <property type="evidence" value="ECO:0007669"/>
    <property type="project" value="InterPro"/>
</dbReference>
<proteinExistence type="inferred from homology"/>
<organism evidence="5 6">
    <name type="scientific">Streptomyces aidingensis</name>
    <dbReference type="NCBI Taxonomy" id="910347"/>
    <lineage>
        <taxon>Bacteria</taxon>
        <taxon>Bacillati</taxon>
        <taxon>Actinomycetota</taxon>
        <taxon>Actinomycetes</taxon>
        <taxon>Kitasatosporales</taxon>
        <taxon>Streptomycetaceae</taxon>
        <taxon>Streptomyces</taxon>
    </lineage>
</organism>
<keyword evidence="3" id="KW-0812">Transmembrane</keyword>
<comment type="similarity">
    <text evidence="2">Belongs to the CDP-alcohol phosphatidyltransferase class-I family.</text>
</comment>
<evidence type="ECO:0000256" key="1">
    <source>
        <dbReference type="ARBA" id="ARBA00022679"/>
    </source>
</evidence>
<keyword evidence="3" id="KW-1133">Transmembrane helix</keyword>
<evidence type="ECO:0000256" key="3">
    <source>
        <dbReference type="SAM" id="Phobius"/>
    </source>
</evidence>
<dbReference type="Proteomes" id="UP000199207">
    <property type="component" value="Unassembled WGS sequence"/>
</dbReference>
<evidence type="ECO:0000256" key="2">
    <source>
        <dbReference type="RuleBase" id="RU003750"/>
    </source>
</evidence>
<sequence>MCRAGAGASGPITVQTAEEWVTLSTAMLTGQPVAGSPLEEELRRLGFTVRRPDGEPPLAVLADLPAGERVAVVDPRFVGHTHSLRLALADPRFPAAAVPGALGVQPAGRPALERALAAGCPLLPDRLAGRLAADGTAVHRPPLGPLVARVPEGGPERAAATAAVAAVDGEAVRLRSAVKARDGFFTTFFVSPYSRHLARWCSRRGLTPNQVTTASLVVALAAAGCAATGTRPGYAAAALLLLGSFVLDCADGQLARYDLAYSPLGGWLDAVFDRAKEYAFYAGLALGAARGGDGDQVWALALAAMILQTCRHLLDSAFAAAATGGGPAAALSGRLDRAGWTVWARRIVVLPIGERWALLAVLTALTTPRVTLTVLLIAGGAAAGYTTAGRLLRSWPGRGSGGPAAPAAAARRLAALTDGGVLAAAAARWPRPAARYAAPLWAAAGTALLTAALLLPATAGTWWTALAAAGYALCAGRAVAAPLTGPLDWLLPPMFRAAEYGTVLILASGAGNGPQTDIAMNGTLPAGFGLVAACAYHHYDTVYRPRNDAAPPPARLGWASGGHEGRILVVVLAALCASATAFTVTLALLAGALAALWLTGSIRYWSSGRPGGARLAHDESGEPA</sequence>
<feature type="transmembrane region" description="Helical" evidence="3">
    <location>
        <begin position="436"/>
        <end position="455"/>
    </location>
</feature>
<dbReference type="InterPro" id="IPR043130">
    <property type="entry name" value="CDP-OH_PTrfase_TM_dom"/>
</dbReference>
<dbReference type="PROSITE" id="PS00379">
    <property type="entry name" value="CDP_ALCOHOL_P_TRANSF"/>
    <property type="match status" value="1"/>
</dbReference>
<dbReference type="InterPro" id="IPR000462">
    <property type="entry name" value="CDP-OH_P_trans"/>
</dbReference>
<dbReference type="Gene3D" id="1.20.120.1760">
    <property type="match status" value="1"/>
</dbReference>
<dbReference type="STRING" id="910347.SAMN05421773_103362"/>
<dbReference type="GO" id="GO:0016020">
    <property type="term" value="C:membrane"/>
    <property type="evidence" value="ECO:0007669"/>
    <property type="project" value="InterPro"/>
</dbReference>
<keyword evidence="6" id="KW-1185">Reference proteome</keyword>
<keyword evidence="1 2" id="KW-0808">Transferase</keyword>
<dbReference type="AlphaFoldDB" id="A0A1I1JL86"/>
<name>A0A1I1JL86_9ACTN</name>
<dbReference type="InterPro" id="IPR045985">
    <property type="entry name" value="DUF5941"/>
</dbReference>
<evidence type="ECO:0000313" key="5">
    <source>
        <dbReference type="EMBL" id="SFC46230.1"/>
    </source>
</evidence>
<dbReference type="EMBL" id="FOLM01000003">
    <property type="protein sequence ID" value="SFC46230.1"/>
    <property type="molecule type" value="Genomic_DNA"/>
</dbReference>
<feature type="transmembrane region" description="Helical" evidence="3">
    <location>
        <begin position="567"/>
        <end position="599"/>
    </location>
</feature>
<reference evidence="5 6" key="1">
    <citation type="submission" date="2016-10" db="EMBL/GenBank/DDBJ databases">
        <authorList>
            <person name="de Groot N.N."/>
        </authorList>
    </citation>
    <scope>NUCLEOTIDE SEQUENCE [LARGE SCALE GENOMIC DNA]</scope>
    <source>
        <strain evidence="5 6">CGMCC 4.5739</strain>
    </source>
</reference>
<keyword evidence="3" id="KW-0472">Membrane</keyword>
<accession>A0A1I1JL86</accession>
<dbReference type="Pfam" id="PF19365">
    <property type="entry name" value="DUF5941"/>
    <property type="match status" value="1"/>
</dbReference>
<protein>
    <submittedName>
        <fullName evidence="5">Phosphatidylglycerophosphate synthase</fullName>
    </submittedName>
</protein>
<evidence type="ECO:0000259" key="4">
    <source>
        <dbReference type="Pfam" id="PF19365"/>
    </source>
</evidence>
<feature type="domain" description="DUF5941" evidence="4">
    <location>
        <begin position="408"/>
        <end position="624"/>
    </location>
</feature>
<dbReference type="Pfam" id="PF01066">
    <property type="entry name" value="CDP-OH_P_transf"/>
    <property type="match status" value="1"/>
</dbReference>
<gene>
    <name evidence="5" type="ORF">SAMN05421773_103362</name>
</gene>